<protein>
    <submittedName>
        <fullName evidence="6">HTH-type transcriptional regulator BetI</fullName>
    </submittedName>
</protein>
<keyword evidence="2 4" id="KW-0238">DNA-binding</keyword>
<dbReference type="InterPro" id="IPR001647">
    <property type="entry name" value="HTH_TetR"/>
</dbReference>
<dbReference type="PROSITE" id="PS01081">
    <property type="entry name" value="HTH_TETR_1"/>
    <property type="match status" value="1"/>
</dbReference>
<reference evidence="6" key="1">
    <citation type="submission" date="2022-01" db="EMBL/GenBank/DDBJ databases">
        <authorList>
            <person name="Criscuolo A."/>
        </authorList>
    </citation>
    <scope>NUCLEOTIDE SEQUENCE</scope>
    <source>
        <strain evidence="6">CIP111892</strain>
    </source>
</reference>
<comment type="caution">
    <text evidence="6">The sequence shown here is derived from an EMBL/GenBank/DDBJ whole genome shotgun (WGS) entry which is preliminary data.</text>
</comment>
<dbReference type="PROSITE" id="PS50977">
    <property type="entry name" value="HTH_TETR_2"/>
    <property type="match status" value="1"/>
</dbReference>
<dbReference type="PANTHER" id="PTHR30055:SF234">
    <property type="entry name" value="HTH-TYPE TRANSCRIPTIONAL REGULATOR BETI"/>
    <property type="match status" value="1"/>
</dbReference>
<keyword evidence="3" id="KW-0804">Transcription</keyword>
<keyword evidence="1" id="KW-0805">Transcription regulation</keyword>
<evidence type="ECO:0000256" key="1">
    <source>
        <dbReference type="ARBA" id="ARBA00023015"/>
    </source>
</evidence>
<dbReference type="EMBL" id="CAKMMG010000001">
    <property type="protein sequence ID" value="CAH1191335.1"/>
    <property type="molecule type" value="Genomic_DNA"/>
</dbReference>
<dbReference type="InterPro" id="IPR009057">
    <property type="entry name" value="Homeodomain-like_sf"/>
</dbReference>
<feature type="DNA-binding region" description="H-T-H motif" evidence="4">
    <location>
        <begin position="54"/>
        <end position="73"/>
    </location>
</feature>
<organism evidence="6 7">
    <name type="scientific">Paenibacillus auburnensis</name>
    <dbReference type="NCBI Taxonomy" id="2905649"/>
    <lineage>
        <taxon>Bacteria</taxon>
        <taxon>Bacillati</taxon>
        <taxon>Bacillota</taxon>
        <taxon>Bacilli</taxon>
        <taxon>Bacillales</taxon>
        <taxon>Paenibacillaceae</taxon>
        <taxon>Paenibacillus</taxon>
    </lineage>
</organism>
<evidence type="ECO:0000259" key="5">
    <source>
        <dbReference type="PROSITE" id="PS50977"/>
    </source>
</evidence>
<proteinExistence type="predicted"/>
<feature type="domain" description="HTH tetR-type" evidence="5">
    <location>
        <begin position="31"/>
        <end position="91"/>
    </location>
</feature>
<keyword evidence="7" id="KW-1185">Reference proteome</keyword>
<evidence type="ECO:0000256" key="4">
    <source>
        <dbReference type="PROSITE-ProRule" id="PRU00335"/>
    </source>
</evidence>
<evidence type="ECO:0000313" key="7">
    <source>
        <dbReference type="Proteomes" id="UP000838324"/>
    </source>
</evidence>
<dbReference type="InterPro" id="IPR050109">
    <property type="entry name" value="HTH-type_TetR-like_transc_reg"/>
</dbReference>
<dbReference type="Pfam" id="PF00440">
    <property type="entry name" value="TetR_N"/>
    <property type="match status" value="1"/>
</dbReference>
<accession>A0ABN8G0C1</accession>
<dbReference type="Gene3D" id="1.10.357.10">
    <property type="entry name" value="Tetracycline Repressor, domain 2"/>
    <property type="match status" value="1"/>
</dbReference>
<name>A0ABN8G0C1_9BACL</name>
<dbReference type="SUPFAM" id="SSF46689">
    <property type="entry name" value="Homeodomain-like"/>
    <property type="match status" value="1"/>
</dbReference>
<evidence type="ECO:0000313" key="6">
    <source>
        <dbReference type="EMBL" id="CAH1191335.1"/>
    </source>
</evidence>
<dbReference type="PANTHER" id="PTHR30055">
    <property type="entry name" value="HTH-TYPE TRANSCRIPTIONAL REGULATOR RUTR"/>
    <property type="match status" value="1"/>
</dbReference>
<evidence type="ECO:0000256" key="3">
    <source>
        <dbReference type="ARBA" id="ARBA00023163"/>
    </source>
</evidence>
<dbReference type="PRINTS" id="PR00455">
    <property type="entry name" value="HTHTETR"/>
</dbReference>
<gene>
    <name evidence="6" type="primary">betI_3</name>
    <name evidence="6" type="ORF">PAECIP111892_00602</name>
</gene>
<dbReference type="Proteomes" id="UP000838324">
    <property type="component" value="Unassembled WGS sequence"/>
</dbReference>
<evidence type="ECO:0000256" key="2">
    <source>
        <dbReference type="ARBA" id="ARBA00023125"/>
    </source>
</evidence>
<dbReference type="InterPro" id="IPR023772">
    <property type="entry name" value="DNA-bd_HTH_TetR-type_CS"/>
</dbReference>
<sequence length="227" mass="26069">MFKTAFRNPFQRGDIHFIMTKATNYADSSEKDTKQTILDATVELIREKGFGCATLRNIAAKADINLALVNYYFGSKDHLLGAAVRVLVSTFNDAFQVLEDDLLPPRERLKEFFIRYITNLERYPGLAKQMLDQRHVILGSQDEYARYCKMMRIEKILAALQEITGEQDKDQQMTMLFQLYGAIVYPVVMASSLPQDQDDILPVFQLPPIGDQIDGLFDRFFTKPNHN</sequence>